<name>A0ABV6WSL8_9ACTN</name>
<proteinExistence type="predicted"/>
<reference evidence="1 2" key="1">
    <citation type="submission" date="2024-09" db="EMBL/GenBank/DDBJ databases">
        <authorList>
            <person name="Lee S.D."/>
        </authorList>
    </citation>
    <scope>NUCLEOTIDE SEQUENCE [LARGE SCALE GENOMIC DNA]</scope>
    <source>
        <strain evidence="1 2">N1-12</strain>
    </source>
</reference>
<gene>
    <name evidence="1" type="ORF">ACEZCY_35995</name>
</gene>
<dbReference type="Proteomes" id="UP001592529">
    <property type="component" value="Unassembled WGS sequence"/>
</dbReference>
<evidence type="ECO:0000313" key="2">
    <source>
        <dbReference type="Proteomes" id="UP001592529"/>
    </source>
</evidence>
<dbReference type="RefSeq" id="WP_380528042.1">
    <property type="nucleotide sequence ID" value="NZ_JBHFAA010000025.1"/>
</dbReference>
<organism evidence="1 2">
    <name type="scientific">Streptacidiphilus alkalitolerans</name>
    <dbReference type="NCBI Taxonomy" id="3342712"/>
    <lineage>
        <taxon>Bacteria</taxon>
        <taxon>Bacillati</taxon>
        <taxon>Actinomycetota</taxon>
        <taxon>Actinomycetes</taxon>
        <taxon>Kitasatosporales</taxon>
        <taxon>Streptomycetaceae</taxon>
        <taxon>Streptacidiphilus</taxon>
    </lineage>
</organism>
<accession>A0ABV6WSL8</accession>
<protein>
    <submittedName>
        <fullName evidence="1">Uncharacterized protein</fullName>
    </submittedName>
</protein>
<sequence>MSTRTITPSQRLADPELELLLASIDADADALAGTPVDLYGPRRVGESAAEFQARSEAAADILLDDPNILERQYELLVGAVEASLPQLALLMNTTTAVSADLAFQAVAA</sequence>
<dbReference type="EMBL" id="JBHFAA010000025">
    <property type="protein sequence ID" value="MFC1428579.1"/>
    <property type="molecule type" value="Genomic_DNA"/>
</dbReference>
<keyword evidence="2" id="KW-1185">Reference proteome</keyword>
<comment type="caution">
    <text evidence="1">The sequence shown here is derived from an EMBL/GenBank/DDBJ whole genome shotgun (WGS) entry which is preliminary data.</text>
</comment>
<evidence type="ECO:0000313" key="1">
    <source>
        <dbReference type="EMBL" id="MFC1428579.1"/>
    </source>
</evidence>